<feature type="non-terminal residue" evidence="2">
    <location>
        <position position="1"/>
    </location>
</feature>
<reference evidence="2 3" key="1">
    <citation type="journal article" date="2018" name="Mol. Ecol.">
        <title>The obligate alkalophilic soda-lake fungus Sodiomyces alkalinus has shifted to a protein diet.</title>
        <authorList>
            <person name="Grum-Grzhimaylo A.A."/>
            <person name="Falkoski D.L."/>
            <person name="van den Heuvel J."/>
            <person name="Valero-Jimenez C.A."/>
            <person name="Min B."/>
            <person name="Choi I.G."/>
            <person name="Lipzen A."/>
            <person name="Daum C.G."/>
            <person name="Aanen D.K."/>
            <person name="Tsang A."/>
            <person name="Henrissat B."/>
            <person name="Bilanenko E.N."/>
            <person name="de Vries R.P."/>
            <person name="van Kan J.A.L."/>
            <person name="Grigoriev I.V."/>
            <person name="Debets A.J.M."/>
        </authorList>
    </citation>
    <scope>NUCLEOTIDE SEQUENCE [LARGE SCALE GENOMIC DNA]</scope>
    <source>
        <strain evidence="2 3">F11</strain>
    </source>
</reference>
<proteinExistence type="predicted"/>
<dbReference type="Proteomes" id="UP000272025">
    <property type="component" value="Unassembled WGS sequence"/>
</dbReference>
<feature type="region of interest" description="Disordered" evidence="1">
    <location>
        <begin position="1"/>
        <end position="41"/>
    </location>
</feature>
<name>A0A3N2PVV1_SODAK</name>
<organism evidence="2 3">
    <name type="scientific">Sodiomyces alkalinus (strain CBS 110278 / VKM F-3762 / F11)</name>
    <name type="common">Alkaliphilic filamentous fungus</name>
    <dbReference type="NCBI Taxonomy" id="1314773"/>
    <lineage>
        <taxon>Eukaryota</taxon>
        <taxon>Fungi</taxon>
        <taxon>Dikarya</taxon>
        <taxon>Ascomycota</taxon>
        <taxon>Pezizomycotina</taxon>
        <taxon>Sordariomycetes</taxon>
        <taxon>Hypocreomycetidae</taxon>
        <taxon>Glomerellales</taxon>
        <taxon>Plectosphaerellaceae</taxon>
        <taxon>Sodiomyces</taxon>
    </lineage>
</organism>
<evidence type="ECO:0000313" key="2">
    <source>
        <dbReference type="EMBL" id="ROT38604.1"/>
    </source>
</evidence>
<dbReference type="EMBL" id="ML119055">
    <property type="protein sequence ID" value="ROT38604.1"/>
    <property type="molecule type" value="Genomic_DNA"/>
</dbReference>
<evidence type="ECO:0000256" key="1">
    <source>
        <dbReference type="SAM" id="MobiDB-lite"/>
    </source>
</evidence>
<evidence type="ECO:0000313" key="3">
    <source>
        <dbReference type="Proteomes" id="UP000272025"/>
    </source>
</evidence>
<dbReference type="GeneID" id="39583477"/>
<keyword evidence="3" id="KW-1185">Reference proteome</keyword>
<dbReference type="AlphaFoldDB" id="A0A3N2PVV1"/>
<gene>
    <name evidence="2" type="ORF">SODALDRAFT_378789</name>
</gene>
<feature type="non-terminal residue" evidence="2">
    <location>
        <position position="62"/>
    </location>
</feature>
<accession>A0A3N2PVV1</accession>
<sequence>GSHAAEQPSSWGPALLPGSGGTEGEPRVYYHQGGQPVTDKHRRCQHAGIGAGEWRYLISLDA</sequence>
<protein>
    <submittedName>
        <fullName evidence="2">Uncharacterized protein</fullName>
    </submittedName>
</protein>
<dbReference type="RefSeq" id="XP_028466410.1">
    <property type="nucleotide sequence ID" value="XM_028615000.1"/>
</dbReference>